<feature type="signal peptide" evidence="5">
    <location>
        <begin position="1"/>
        <end position="20"/>
    </location>
</feature>
<proteinExistence type="predicted"/>
<dbReference type="SUPFAM" id="SSF52058">
    <property type="entry name" value="L domain-like"/>
    <property type="match status" value="2"/>
</dbReference>
<evidence type="ECO:0000256" key="3">
    <source>
        <dbReference type="SAM" id="Coils"/>
    </source>
</evidence>
<evidence type="ECO:0000256" key="4">
    <source>
        <dbReference type="SAM" id="MobiDB-lite"/>
    </source>
</evidence>
<dbReference type="InterPro" id="IPR032675">
    <property type="entry name" value="LRR_dom_sf"/>
</dbReference>
<evidence type="ECO:0000256" key="5">
    <source>
        <dbReference type="SAM" id="SignalP"/>
    </source>
</evidence>
<gene>
    <name evidence="6" type="primary">Lrrc15_0</name>
    <name evidence="6" type="ORF">G6Z76_0001208</name>
</gene>
<protein>
    <submittedName>
        <fullName evidence="6">LRC15 protein</fullName>
    </submittedName>
</protein>
<dbReference type="Gene3D" id="3.80.10.10">
    <property type="entry name" value="Ribonuclease Inhibitor"/>
    <property type="match status" value="6"/>
</dbReference>
<dbReference type="InterPro" id="IPR003591">
    <property type="entry name" value="Leu-rich_rpt_typical-subtyp"/>
</dbReference>
<evidence type="ECO:0000313" key="6">
    <source>
        <dbReference type="EMBL" id="KAG5338394.1"/>
    </source>
</evidence>
<feature type="region of interest" description="Disordered" evidence="4">
    <location>
        <begin position="975"/>
        <end position="1036"/>
    </location>
</feature>
<feature type="non-terminal residue" evidence="6">
    <location>
        <position position="1"/>
    </location>
</feature>
<dbReference type="SUPFAM" id="SSF52047">
    <property type="entry name" value="RNI-like"/>
    <property type="match status" value="1"/>
</dbReference>
<evidence type="ECO:0000256" key="2">
    <source>
        <dbReference type="ARBA" id="ARBA00022737"/>
    </source>
</evidence>
<feature type="non-terminal residue" evidence="6">
    <location>
        <position position="1098"/>
    </location>
</feature>
<dbReference type="SMART" id="SM00369">
    <property type="entry name" value="LRR_TYP"/>
    <property type="match status" value="15"/>
</dbReference>
<keyword evidence="1" id="KW-0433">Leucine-rich repeat</keyword>
<dbReference type="PROSITE" id="PS51450">
    <property type="entry name" value="LRR"/>
    <property type="match status" value="7"/>
</dbReference>
<comment type="caution">
    <text evidence="6">The sequence shown here is derived from an EMBL/GenBank/DDBJ whole genome shotgun (WGS) entry which is preliminary data.</text>
</comment>
<reference evidence="6" key="1">
    <citation type="submission" date="2020-03" db="EMBL/GenBank/DDBJ databases">
        <title>Relaxed selection underlies rapid genomic changes in the transitions from sociality to social parasitism in ants.</title>
        <authorList>
            <person name="Bi X."/>
        </authorList>
    </citation>
    <scope>NUCLEOTIDE SEQUENCE</scope>
    <source>
        <strain evidence="6">BGI-DK2014a</strain>
        <tissue evidence="6">Whole body</tissue>
    </source>
</reference>
<evidence type="ECO:0000313" key="7">
    <source>
        <dbReference type="Proteomes" id="UP000669903"/>
    </source>
</evidence>
<name>A0A836K3C5_9HYME</name>
<dbReference type="AlphaFoldDB" id="A0A836K3C5"/>
<accession>A0A836K3C5</accession>
<dbReference type="SMART" id="SM00365">
    <property type="entry name" value="LRR_SD22"/>
    <property type="match status" value="6"/>
</dbReference>
<dbReference type="EMBL" id="JAANIC010003681">
    <property type="protein sequence ID" value="KAG5338394.1"/>
    <property type="molecule type" value="Genomic_DNA"/>
</dbReference>
<feature type="coiled-coil region" evidence="3">
    <location>
        <begin position="42"/>
        <end position="69"/>
    </location>
</feature>
<organism evidence="6 7">
    <name type="scientific">Acromyrmex charruanus</name>
    <dbReference type="NCBI Taxonomy" id="2715315"/>
    <lineage>
        <taxon>Eukaryota</taxon>
        <taxon>Metazoa</taxon>
        <taxon>Ecdysozoa</taxon>
        <taxon>Arthropoda</taxon>
        <taxon>Hexapoda</taxon>
        <taxon>Insecta</taxon>
        <taxon>Pterygota</taxon>
        <taxon>Neoptera</taxon>
        <taxon>Endopterygota</taxon>
        <taxon>Hymenoptera</taxon>
        <taxon>Apocrita</taxon>
        <taxon>Aculeata</taxon>
        <taxon>Formicoidea</taxon>
        <taxon>Formicidae</taxon>
        <taxon>Myrmicinae</taxon>
        <taxon>Acromyrmex</taxon>
    </lineage>
</organism>
<dbReference type="InterPro" id="IPR001611">
    <property type="entry name" value="Leu-rich_rpt"/>
</dbReference>
<dbReference type="InterPro" id="IPR050333">
    <property type="entry name" value="SLRP"/>
</dbReference>
<keyword evidence="3" id="KW-0175">Coiled coil</keyword>
<feature type="chain" id="PRO_5032746903" evidence="5">
    <location>
        <begin position="21"/>
        <end position="1098"/>
    </location>
</feature>
<dbReference type="Pfam" id="PF13855">
    <property type="entry name" value="LRR_8"/>
    <property type="match status" value="4"/>
</dbReference>
<dbReference type="PRINTS" id="PR00019">
    <property type="entry name" value="LEURICHRPT"/>
</dbReference>
<keyword evidence="5" id="KW-0732">Signal</keyword>
<dbReference type="SMART" id="SM00364">
    <property type="entry name" value="LRR_BAC"/>
    <property type="match status" value="3"/>
</dbReference>
<dbReference type="PANTHER" id="PTHR45712">
    <property type="entry name" value="AGAP008170-PA"/>
    <property type="match status" value="1"/>
</dbReference>
<dbReference type="PANTHER" id="PTHR45712:SF22">
    <property type="entry name" value="INSULIN-LIKE GROWTH FACTOR-BINDING PROTEIN COMPLEX ACID LABILE SUBUNIT"/>
    <property type="match status" value="1"/>
</dbReference>
<keyword evidence="7" id="KW-1185">Reference proteome</keyword>
<dbReference type="Proteomes" id="UP000669903">
    <property type="component" value="Unassembled WGS sequence"/>
</dbReference>
<feature type="compositionally biased region" description="Basic and acidic residues" evidence="4">
    <location>
        <begin position="983"/>
        <end position="1000"/>
    </location>
</feature>
<sequence>NFLLFLQMKLILFVLTLLLAGKPTLLQQTNTKTISVSSKEYEKKFNIKINKEEKNYKNAINEILNLNEMDLKVIKNDIIKSDAIRDIFLSHNSLKKIPHILDHVIYLSYLNLSHNNINLYEANQIVHPNLRVLDLSNQRVSNVINVIPETEVETFEETEDIYKRLIFNTTKIRLPNLEYLNLCGNDISAFPWDFNLSFPKLIRLDLCKINAIELESNFFNKISTSLRTLHLENNYIHNLTLPNIGEITSLYLDGNILKTLFINSTKLRILSLSNCTKHLSMGFFGTPYLEQLDLSKNDFSNSFDVTVQFEKFPSSLKVLLLDYNKLSHVPILIHLQWLNELSLCYNMIKFIKPNTFIYLTSLTKLSLKGNKIERLEKENFSGLEKLKYLDLSKNQLSYLPIDWATSLLNLQYLNKNAMTIIDYYFMTLGHKFTIFFIFTIVYLAKTQHDKNGIPPWDFKSNFWGITKQRSDDVVDLQTSSTQKSVISAVPTFPLNSCPPHSHVFSFSNVGLQKIGRDFINSNDVVSLSLDNNNINDISPFAFRKMQNLKYLDLSGNNISKEKLLLPRSNNLQTLIIDNNRDSHDPVTEALKEYEVFQNLKHLHLCNSQLRNFQIHFYMATPILTHLYLNNNGISSSDAVFDNIPATLTHLYLNKNVIDQVKQGKLRHLQELSMNDNVITQVCFEKCEDKSISLKGAAEMQYLSLARNLISEITSDAFSDTSRLLKLDLSGNKITDITKGTFNKTMMINNLSLANNSLVTVPDVCSIIFLRNLDLSENRITAVFSGTFCINLRTLEYLHLSNNVITTIETRAFRNLLSLKYLDLSGNRLKQLPAHWVYSWYIQELHLERNNFTELDNISLINIKELKNIYLDENPMPVLTAGSFQLLPGHNLSVLARCKIPRRASTLFRVFLAHWVAHMRDHAEKIEKRTAVFLLLCINEYKILLRHIKRNSRDAHRYGGISSGKRCKPEIPPVSSEVLSVQRNGERRRDRHNSEVDKKGNTTDAMNGIGTEVPPRQGRRYRRHDGEDRDRSIAGALPSTRTRLERYGRRLKGERRRAKRWGGHVWLASETPLPTRSGRRGSAFVMGAHCRCNIGGCHR</sequence>
<evidence type="ECO:0000256" key="1">
    <source>
        <dbReference type="ARBA" id="ARBA00022614"/>
    </source>
</evidence>
<keyword evidence="2" id="KW-0677">Repeat</keyword>